<sequence>MNGRCLLQTDRPIGGSADGLSITGSVDGSQDLGPRPTRDWVILWHVIVKFNPKMPSDNVAQTHKLGTPSSGPANAIARRAIDEISEFSGETETPKYMKEAQAVMSSLAQVRAMVAEMEAANDPDEHYDSLRCLRGSWRIGEDKLRGLNETIAAAEDEISTLESHLEIMDAAINSDD</sequence>
<feature type="coiled-coil region" evidence="1">
    <location>
        <begin position="144"/>
        <end position="171"/>
    </location>
</feature>
<evidence type="ECO:0000256" key="2">
    <source>
        <dbReference type="SAM" id="MobiDB-lite"/>
    </source>
</evidence>
<organism evidence="3 4">
    <name type="scientific">Tanacetum coccineum</name>
    <dbReference type="NCBI Taxonomy" id="301880"/>
    <lineage>
        <taxon>Eukaryota</taxon>
        <taxon>Viridiplantae</taxon>
        <taxon>Streptophyta</taxon>
        <taxon>Embryophyta</taxon>
        <taxon>Tracheophyta</taxon>
        <taxon>Spermatophyta</taxon>
        <taxon>Magnoliopsida</taxon>
        <taxon>eudicotyledons</taxon>
        <taxon>Gunneridae</taxon>
        <taxon>Pentapetalae</taxon>
        <taxon>asterids</taxon>
        <taxon>campanulids</taxon>
        <taxon>Asterales</taxon>
        <taxon>Asteraceae</taxon>
        <taxon>Asteroideae</taxon>
        <taxon>Anthemideae</taxon>
        <taxon>Anthemidinae</taxon>
        <taxon>Tanacetum</taxon>
    </lineage>
</organism>
<evidence type="ECO:0000256" key="1">
    <source>
        <dbReference type="SAM" id="Coils"/>
    </source>
</evidence>
<dbReference type="EMBL" id="BQNB010010660">
    <property type="protein sequence ID" value="GJS80300.1"/>
    <property type="molecule type" value="Genomic_DNA"/>
</dbReference>
<dbReference type="Proteomes" id="UP001151760">
    <property type="component" value="Unassembled WGS sequence"/>
</dbReference>
<reference evidence="3" key="1">
    <citation type="journal article" date="2022" name="Int. J. Mol. Sci.">
        <title>Draft Genome of Tanacetum Coccineum: Genomic Comparison of Closely Related Tanacetum-Family Plants.</title>
        <authorList>
            <person name="Yamashiro T."/>
            <person name="Shiraishi A."/>
            <person name="Nakayama K."/>
            <person name="Satake H."/>
        </authorList>
    </citation>
    <scope>NUCLEOTIDE SEQUENCE</scope>
</reference>
<evidence type="ECO:0000313" key="3">
    <source>
        <dbReference type="EMBL" id="GJS80300.1"/>
    </source>
</evidence>
<keyword evidence="4" id="KW-1185">Reference proteome</keyword>
<reference evidence="3" key="2">
    <citation type="submission" date="2022-01" db="EMBL/GenBank/DDBJ databases">
        <authorList>
            <person name="Yamashiro T."/>
            <person name="Shiraishi A."/>
            <person name="Satake H."/>
            <person name="Nakayama K."/>
        </authorList>
    </citation>
    <scope>NUCLEOTIDE SEQUENCE</scope>
</reference>
<accession>A0ABQ4YS10</accession>
<evidence type="ECO:0000313" key="4">
    <source>
        <dbReference type="Proteomes" id="UP001151760"/>
    </source>
</evidence>
<keyword evidence="1" id="KW-0175">Coiled coil</keyword>
<feature type="region of interest" description="Disordered" evidence="2">
    <location>
        <begin position="1"/>
        <end position="31"/>
    </location>
</feature>
<name>A0ABQ4YS10_9ASTR</name>
<proteinExistence type="predicted"/>
<protein>
    <submittedName>
        <fullName evidence="3">Uncharacterized protein</fullName>
    </submittedName>
</protein>
<gene>
    <name evidence="3" type="ORF">Tco_0730181</name>
</gene>
<comment type="caution">
    <text evidence="3">The sequence shown here is derived from an EMBL/GenBank/DDBJ whole genome shotgun (WGS) entry which is preliminary data.</text>
</comment>